<name>A0A4R3YAE7_9PROT</name>
<dbReference type="AlphaFoldDB" id="A0A4R3YAE7"/>
<dbReference type="SUPFAM" id="SSF55469">
    <property type="entry name" value="FMN-dependent nitroreductase-like"/>
    <property type="match status" value="2"/>
</dbReference>
<dbReference type="Gene3D" id="3.40.109.10">
    <property type="entry name" value="NADH Oxidase"/>
    <property type="match status" value="2"/>
</dbReference>
<dbReference type="GO" id="GO:0016491">
    <property type="term" value="F:oxidoreductase activity"/>
    <property type="evidence" value="ECO:0007669"/>
    <property type="project" value="InterPro"/>
</dbReference>
<dbReference type="Pfam" id="PF00881">
    <property type="entry name" value="Nitroreductase"/>
    <property type="match status" value="1"/>
</dbReference>
<evidence type="ECO:0000313" key="2">
    <source>
        <dbReference type="EMBL" id="TCV87343.1"/>
    </source>
</evidence>
<dbReference type="PANTHER" id="PTHR42741:SF3">
    <property type="entry name" value="NITROREDUCTASE FAMILY PROTEIN"/>
    <property type="match status" value="1"/>
</dbReference>
<keyword evidence="3" id="KW-1185">Reference proteome</keyword>
<evidence type="ECO:0000313" key="3">
    <source>
        <dbReference type="Proteomes" id="UP000295367"/>
    </source>
</evidence>
<dbReference type="InterPro" id="IPR029479">
    <property type="entry name" value="Nitroreductase"/>
</dbReference>
<dbReference type="CDD" id="cd02142">
    <property type="entry name" value="McbC_SagB-like_oxidoreductase"/>
    <property type="match status" value="2"/>
</dbReference>
<gene>
    <name evidence="2" type="ORF">EDC63_1058</name>
</gene>
<accession>A0A4R3YAE7</accession>
<comment type="caution">
    <text evidence="2">The sequence shown here is derived from an EMBL/GenBank/DDBJ whole genome shotgun (WGS) entry which is preliminary data.</text>
</comment>
<feature type="domain" description="Nitroreductase" evidence="1">
    <location>
        <begin position="71"/>
        <end position="222"/>
    </location>
</feature>
<dbReference type="InterPro" id="IPR000415">
    <property type="entry name" value="Nitroreductase-like"/>
</dbReference>
<protein>
    <submittedName>
        <fullName evidence="2">SagB-type dehydrogenase family enzyme</fullName>
    </submittedName>
</protein>
<dbReference type="OrthoDB" id="9801593at2"/>
<proteinExistence type="predicted"/>
<dbReference type="InterPro" id="IPR020051">
    <property type="entry name" value="SagB-type_dehydrogenase"/>
</dbReference>
<evidence type="ECO:0000259" key="1">
    <source>
        <dbReference type="Pfam" id="PF00881"/>
    </source>
</evidence>
<dbReference type="RefSeq" id="WP_124945662.1">
    <property type="nucleotide sequence ID" value="NZ_BHVT01000017.1"/>
</dbReference>
<reference evidence="2 3" key="1">
    <citation type="submission" date="2019-03" db="EMBL/GenBank/DDBJ databases">
        <title>Genomic Encyclopedia of Type Strains, Phase IV (KMG-IV): sequencing the most valuable type-strain genomes for metagenomic binning, comparative biology and taxonomic classification.</title>
        <authorList>
            <person name="Goeker M."/>
        </authorList>
    </citation>
    <scope>NUCLEOTIDE SEQUENCE [LARGE SCALE GENOMIC DNA]</scope>
    <source>
        <strain evidence="2 3">DSM 100309</strain>
    </source>
</reference>
<dbReference type="PANTHER" id="PTHR42741">
    <property type="entry name" value="NITROREDUCTASE FAMILY PROTEIN"/>
    <property type="match status" value="1"/>
</dbReference>
<organism evidence="2 3">
    <name type="scientific">Sulfurirhabdus autotrophica</name>
    <dbReference type="NCBI Taxonomy" id="1706046"/>
    <lineage>
        <taxon>Bacteria</taxon>
        <taxon>Pseudomonadati</taxon>
        <taxon>Pseudomonadota</taxon>
        <taxon>Betaproteobacteria</taxon>
        <taxon>Nitrosomonadales</taxon>
        <taxon>Sulfuricellaceae</taxon>
        <taxon>Sulfurirhabdus</taxon>
    </lineage>
</organism>
<dbReference type="Proteomes" id="UP000295367">
    <property type="component" value="Unassembled WGS sequence"/>
</dbReference>
<dbReference type="EMBL" id="SMCO01000005">
    <property type="protein sequence ID" value="TCV87343.1"/>
    <property type="molecule type" value="Genomic_DNA"/>
</dbReference>
<sequence>MKNPLETILAYHQRTKHHFQRYATGPDGLDWASQPNPFRTFEGCKQLELPLLIEQPHPLYTDLYEPKAISAQPLTLKNIAELLELSFSISAWKQYENTRWALRCNPSSGNLHPTEAYVISEGCEGIADGVHHYVSRDHILEQRCQFDSKKHLLPAESFLIGLSSIHWREAWKYGERAFRYCQHDVGHGIAAVRYAAALLGWQAQVLSSSSDEEISAILGIDREADFGPAEREHADVMLLITARNSVTANDTPDLEQIVHIAKSGQWFGKANVLSVLHANDWPVIEEAAVACTKPETETQPWFAPSLPTPVSSSCEKSAIAIIKQRRSAQSFDGKTGMAANVFYRMLDLTLPRQNTVPWDTIDWAPRIHLVLFVHRVEGLAPGLYLFLRNDSIEAFLRSHLSSEFEWVKPEGCPEHLVLFRLVAADAQNAAQALSCRQDIASDGAFSLGMLAEYEASLAHGSWIYRQLFWEAGILGQVLYLESEAAGLRGTGIGCYFDDGVHDVLGIKGHAIQSMYHFTVGTALADERLQTLPAYDHIKRN</sequence>
<dbReference type="NCBIfam" id="TIGR03605">
    <property type="entry name" value="antibiot_sagB"/>
    <property type="match status" value="1"/>
</dbReference>